<keyword evidence="1" id="KW-0472">Membrane</keyword>
<organism evidence="2 3">
    <name type="scientific">Halospeciosus flavus</name>
    <dbReference type="NCBI Taxonomy" id="3032283"/>
    <lineage>
        <taxon>Archaea</taxon>
        <taxon>Methanobacteriati</taxon>
        <taxon>Methanobacteriota</taxon>
        <taxon>Stenosarchaea group</taxon>
        <taxon>Halobacteria</taxon>
        <taxon>Halobacteriales</taxon>
        <taxon>Halobacteriaceae</taxon>
        <taxon>Halospeciosus</taxon>
    </lineage>
</organism>
<proteinExistence type="predicted"/>
<feature type="transmembrane region" description="Helical" evidence="1">
    <location>
        <begin position="12"/>
        <end position="34"/>
    </location>
</feature>
<reference evidence="2 3" key="1">
    <citation type="journal article" date="2019" name="Int. J. Syst. Evol. Microbiol.">
        <title>The Global Catalogue of Microorganisms (GCM) 10K type strain sequencing project: providing services to taxonomists for standard genome sequencing and annotation.</title>
        <authorList>
            <consortium name="The Broad Institute Genomics Platform"/>
            <consortium name="The Broad Institute Genome Sequencing Center for Infectious Disease"/>
            <person name="Wu L."/>
            <person name="Ma J."/>
        </authorList>
    </citation>
    <scope>NUCLEOTIDE SEQUENCE [LARGE SCALE GENOMIC DNA]</scope>
    <source>
        <strain evidence="2 3">XZGYJ-43</strain>
    </source>
</reference>
<gene>
    <name evidence="2" type="ORF">ACFQJ9_13320</name>
</gene>
<comment type="caution">
    <text evidence="2">The sequence shown here is derived from an EMBL/GenBank/DDBJ whole genome shotgun (WGS) entry which is preliminary data.</text>
</comment>
<name>A0ABD5Z5C2_9EURY</name>
<evidence type="ECO:0000313" key="2">
    <source>
        <dbReference type="EMBL" id="MFC7200381.1"/>
    </source>
</evidence>
<protein>
    <submittedName>
        <fullName evidence="2">Uncharacterized protein</fullName>
    </submittedName>
</protein>
<sequence length="175" mass="18541">MARYVGLSRRALAAVGVVGLFFVALGLAFSFGVVDVPGSGGPGGAGGANESTAGVDARTAPAGRVGQYDFDVVRVRTCGFACRNVTTRLTNVGNDTAQDVTVRTRIYTGDELLWQDRERVGYLPPNETYRDTVTVELSYVEAGTVKAHGGNITIVTTISSAEAEYTFAQHRDVTD</sequence>
<dbReference type="EMBL" id="JBHTAR010000011">
    <property type="protein sequence ID" value="MFC7200381.1"/>
    <property type="molecule type" value="Genomic_DNA"/>
</dbReference>
<dbReference type="AlphaFoldDB" id="A0ABD5Z5C2"/>
<keyword evidence="1" id="KW-1133">Transmembrane helix</keyword>
<accession>A0ABD5Z5C2</accession>
<evidence type="ECO:0000256" key="1">
    <source>
        <dbReference type="SAM" id="Phobius"/>
    </source>
</evidence>
<evidence type="ECO:0000313" key="3">
    <source>
        <dbReference type="Proteomes" id="UP001596447"/>
    </source>
</evidence>
<dbReference type="Proteomes" id="UP001596447">
    <property type="component" value="Unassembled WGS sequence"/>
</dbReference>
<dbReference type="RefSeq" id="WP_279527162.1">
    <property type="nucleotide sequence ID" value="NZ_CP122312.1"/>
</dbReference>
<keyword evidence="1" id="KW-0812">Transmembrane</keyword>
<keyword evidence="3" id="KW-1185">Reference proteome</keyword>